<keyword evidence="2" id="KW-1185">Reference proteome</keyword>
<reference evidence="1" key="1">
    <citation type="journal article" date="2019" name="Environ. Microbiol.">
        <title>Fungal ecological strategies reflected in gene transcription - a case study of two litter decomposers.</title>
        <authorList>
            <person name="Barbi F."/>
            <person name="Kohler A."/>
            <person name="Barry K."/>
            <person name="Baskaran P."/>
            <person name="Daum C."/>
            <person name="Fauchery L."/>
            <person name="Ihrmark K."/>
            <person name="Kuo A."/>
            <person name="LaButti K."/>
            <person name="Lipzen A."/>
            <person name="Morin E."/>
            <person name="Grigoriev I.V."/>
            <person name="Henrissat B."/>
            <person name="Lindahl B."/>
            <person name="Martin F."/>
        </authorList>
    </citation>
    <scope>NUCLEOTIDE SEQUENCE</scope>
    <source>
        <strain evidence="1">JB14</strain>
    </source>
</reference>
<gene>
    <name evidence="1" type="ORF">BT96DRAFT_994322</name>
</gene>
<dbReference type="EMBL" id="ML769474">
    <property type="protein sequence ID" value="KAE9399046.1"/>
    <property type="molecule type" value="Genomic_DNA"/>
</dbReference>
<proteinExistence type="predicted"/>
<dbReference type="AlphaFoldDB" id="A0A6A4HLU6"/>
<sequence length="96" mass="11072">MTDMETVYEMGGKMIDEMMKEKETSHNQVIWTVNQTRAIFSHSRDFSLLSPSTTFLPTPSGEILTCWTTTHGTIAFHAYDGCPRSRKCFQLKYDRV</sequence>
<evidence type="ECO:0000313" key="1">
    <source>
        <dbReference type="EMBL" id="KAE9399046.1"/>
    </source>
</evidence>
<evidence type="ECO:0000313" key="2">
    <source>
        <dbReference type="Proteomes" id="UP000799118"/>
    </source>
</evidence>
<accession>A0A6A4HLU6</accession>
<dbReference type="OrthoDB" id="10060499at2759"/>
<protein>
    <submittedName>
        <fullName evidence="1">Uncharacterized protein</fullName>
    </submittedName>
</protein>
<organism evidence="1 2">
    <name type="scientific">Gymnopus androsaceus JB14</name>
    <dbReference type="NCBI Taxonomy" id="1447944"/>
    <lineage>
        <taxon>Eukaryota</taxon>
        <taxon>Fungi</taxon>
        <taxon>Dikarya</taxon>
        <taxon>Basidiomycota</taxon>
        <taxon>Agaricomycotina</taxon>
        <taxon>Agaricomycetes</taxon>
        <taxon>Agaricomycetidae</taxon>
        <taxon>Agaricales</taxon>
        <taxon>Marasmiineae</taxon>
        <taxon>Omphalotaceae</taxon>
        <taxon>Gymnopus</taxon>
    </lineage>
</organism>
<name>A0A6A4HLU6_9AGAR</name>
<dbReference type="Proteomes" id="UP000799118">
    <property type="component" value="Unassembled WGS sequence"/>
</dbReference>